<keyword evidence="5" id="KW-0053">Apoptosis</keyword>
<dbReference type="GeneID" id="113401180"/>
<evidence type="ECO:0000256" key="14">
    <source>
        <dbReference type="ARBA" id="ARBA00065658"/>
    </source>
</evidence>
<keyword evidence="9" id="KW-0676">Redox-active center</keyword>
<keyword evidence="7" id="KW-0472">Membrane</keyword>
<dbReference type="OrthoDB" id="5962009at2759"/>
<dbReference type="Proteomes" id="UP001652626">
    <property type="component" value="Chromosome 7"/>
</dbReference>
<evidence type="ECO:0000313" key="16">
    <source>
        <dbReference type="Proteomes" id="UP001652626"/>
    </source>
</evidence>
<keyword evidence="4" id="KW-0963">Cytoplasm</keyword>
<dbReference type="InterPro" id="IPR011893">
    <property type="entry name" value="Selenoprotein_Rdx-typ"/>
</dbReference>
<comment type="similarity">
    <text evidence="13">Belongs to the SelWTH family.</text>
</comment>
<evidence type="ECO:0000256" key="12">
    <source>
        <dbReference type="ARBA" id="ARBA00055778"/>
    </source>
</evidence>
<evidence type="ECO:0000256" key="2">
    <source>
        <dbReference type="ARBA" id="ARBA00004514"/>
    </source>
</evidence>
<keyword evidence="16" id="KW-1185">Reference proteome</keyword>
<accession>A0A8B8IK68</accession>
<dbReference type="Gene3D" id="3.40.30.10">
    <property type="entry name" value="Glutaredoxin"/>
    <property type="match status" value="1"/>
</dbReference>
<dbReference type="GO" id="GO:0006915">
    <property type="term" value="P:apoptotic process"/>
    <property type="evidence" value="ECO:0007669"/>
    <property type="project" value="UniProtKB-KW"/>
</dbReference>
<dbReference type="SUPFAM" id="SSF52833">
    <property type="entry name" value="Thioredoxin-like"/>
    <property type="match status" value="1"/>
</dbReference>
<sequence length="104" mass="11508">MMSNPNKVQNTKVEIEFCKVCDYGGHCLALAKQIKKSSPEAEVDCKKGRQGSFEVLVNNKLVYSKLQTMALPDYEEVAEVVQEVCGGAEPRKIKGQQEVNCVIS</sequence>
<evidence type="ECO:0000256" key="4">
    <source>
        <dbReference type="ARBA" id="ARBA00022490"/>
    </source>
</evidence>
<dbReference type="AlphaFoldDB" id="A0A8B8IK68"/>
<evidence type="ECO:0000256" key="6">
    <source>
        <dbReference type="ARBA" id="ARBA00022990"/>
    </source>
</evidence>
<dbReference type="FunFam" id="3.40.30.10:FF:000131">
    <property type="entry name" value="migration and invasion enhancer 1"/>
    <property type="match status" value="1"/>
</dbReference>
<protein>
    <recommendedName>
        <fullName evidence="15">Migration and invasion enhancer 1</fullName>
    </recommendedName>
</protein>
<evidence type="ECO:0000256" key="7">
    <source>
        <dbReference type="ARBA" id="ARBA00023136"/>
    </source>
</evidence>
<keyword evidence="8" id="KW-1015">Disulfide bond</keyword>
<name>A0A8B8IK68_VANTA</name>
<dbReference type="RefSeq" id="XP_026496777.1">
    <property type="nucleotide sequence ID" value="XM_026640992.2"/>
</dbReference>
<evidence type="ECO:0000256" key="13">
    <source>
        <dbReference type="ARBA" id="ARBA00060789"/>
    </source>
</evidence>
<keyword evidence="10" id="KW-0449">Lipoprotein</keyword>
<evidence type="ECO:0000256" key="15">
    <source>
        <dbReference type="ARBA" id="ARBA00069166"/>
    </source>
</evidence>
<reference evidence="17" key="1">
    <citation type="submission" date="2025-08" db="UniProtKB">
        <authorList>
            <consortium name="RefSeq"/>
        </authorList>
    </citation>
    <scope>IDENTIFICATION</scope>
    <source>
        <tissue evidence="17">Whole body</tissue>
    </source>
</reference>
<evidence type="ECO:0000256" key="11">
    <source>
        <dbReference type="ARBA" id="ARBA00023289"/>
    </source>
</evidence>
<evidence type="ECO:0000313" key="17">
    <source>
        <dbReference type="RefSeq" id="XP_026496777.1"/>
    </source>
</evidence>
<evidence type="ECO:0000256" key="1">
    <source>
        <dbReference type="ARBA" id="ARBA00004342"/>
    </source>
</evidence>
<organism evidence="16 17">
    <name type="scientific">Vanessa tameamea</name>
    <name type="common">Kamehameha butterfly</name>
    <dbReference type="NCBI Taxonomy" id="334116"/>
    <lineage>
        <taxon>Eukaryota</taxon>
        <taxon>Metazoa</taxon>
        <taxon>Ecdysozoa</taxon>
        <taxon>Arthropoda</taxon>
        <taxon>Hexapoda</taxon>
        <taxon>Insecta</taxon>
        <taxon>Pterygota</taxon>
        <taxon>Neoptera</taxon>
        <taxon>Endopterygota</taxon>
        <taxon>Lepidoptera</taxon>
        <taxon>Glossata</taxon>
        <taxon>Ditrysia</taxon>
        <taxon>Papilionoidea</taxon>
        <taxon>Nymphalidae</taxon>
        <taxon>Nymphalinae</taxon>
        <taxon>Vanessa</taxon>
    </lineage>
</organism>
<evidence type="ECO:0000256" key="3">
    <source>
        <dbReference type="ARBA" id="ARBA00022475"/>
    </source>
</evidence>
<proteinExistence type="inferred from homology"/>
<keyword evidence="3" id="KW-1003">Cell membrane</keyword>
<comment type="function">
    <text evidence="12">Increases cell migration by inducing filopodia formation at the leading edge of migrating cells. Plays a role in regulation of apoptosis, possibly through control of CASP3. May be involved in a redox-related process.</text>
</comment>
<evidence type="ECO:0000256" key="8">
    <source>
        <dbReference type="ARBA" id="ARBA00023157"/>
    </source>
</evidence>
<dbReference type="GO" id="GO:0005829">
    <property type="term" value="C:cytosol"/>
    <property type="evidence" value="ECO:0007669"/>
    <property type="project" value="UniProtKB-SubCell"/>
</dbReference>
<evidence type="ECO:0000256" key="5">
    <source>
        <dbReference type="ARBA" id="ARBA00022703"/>
    </source>
</evidence>
<dbReference type="InterPro" id="IPR036249">
    <property type="entry name" value="Thioredoxin-like_sf"/>
</dbReference>
<evidence type="ECO:0000256" key="10">
    <source>
        <dbReference type="ARBA" id="ARBA00023288"/>
    </source>
</evidence>
<comment type="subcellular location">
    <subcellularLocation>
        <location evidence="1">Cell membrane</location>
        <topology evidence="1">Lipid-anchor</topology>
        <orientation evidence="1">Cytoplasmic side</orientation>
    </subcellularLocation>
    <subcellularLocation>
        <location evidence="2">Cytoplasm</location>
        <location evidence="2">Cytosol</location>
    </subcellularLocation>
</comment>
<dbReference type="GO" id="GO:0005886">
    <property type="term" value="C:plasma membrane"/>
    <property type="evidence" value="ECO:0007669"/>
    <property type="project" value="UniProtKB-SubCell"/>
</dbReference>
<evidence type="ECO:0000256" key="9">
    <source>
        <dbReference type="ARBA" id="ARBA00023284"/>
    </source>
</evidence>
<keyword evidence="11" id="KW-0636">Prenylation</keyword>
<dbReference type="OMA" id="AAPIKDC"/>
<dbReference type="Pfam" id="PF10262">
    <property type="entry name" value="Rdx"/>
    <property type="match status" value="1"/>
</dbReference>
<keyword evidence="6" id="KW-0007">Acetylation</keyword>
<comment type="subunit">
    <text evidence="14">Interacts with GPX1.</text>
</comment>
<gene>
    <name evidence="17" type="primary">LOC113401180</name>
</gene>
<dbReference type="NCBIfam" id="TIGR02174">
    <property type="entry name" value="CXXU_selWTH"/>
    <property type="match status" value="1"/>
</dbReference>